<evidence type="ECO:0000313" key="1">
    <source>
        <dbReference type="EMBL" id="SEB48298.1"/>
    </source>
</evidence>
<organism evidence="1 2">
    <name type="scientific">Nocardioides exalbidus</name>
    <dbReference type="NCBI Taxonomy" id="402596"/>
    <lineage>
        <taxon>Bacteria</taxon>
        <taxon>Bacillati</taxon>
        <taxon>Actinomycetota</taxon>
        <taxon>Actinomycetes</taxon>
        <taxon>Propionibacteriales</taxon>
        <taxon>Nocardioidaceae</taxon>
        <taxon>Nocardioides</taxon>
    </lineage>
</organism>
<dbReference type="OrthoDB" id="4303725at2"/>
<sequence>MTTWTTDTVLLPVPLKLAHRVAAFLESLEGENETPAARGDVGTVSDADADATVLVPDQGLWTEGMVRQLADGLTYPGVTALLDRCAAEPDRWVVKSDVEQAGGISPIQLRNELGALSKLTKRLFGGAATWPMQWRKGKGKYYYRMPAAVAEWWLAARAGSEA</sequence>
<name>A0A1H4JRD3_9ACTN</name>
<reference evidence="2" key="1">
    <citation type="submission" date="2016-10" db="EMBL/GenBank/DDBJ databases">
        <authorList>
            <person name="Varghese N."/>
            <person name="Submissions S."/>
        </authorList>
    </citation>
    <scope>NUCLEOTIDE SEQUENCE [LARGE SCALE GENOMIC DNA]</scope>
    <source>
        <strain evidence="2">DSM 22017</strain>
    </source>
</reference>
<dbReference type="Proteomes" id="UP000198742">
    <property type="component" value="Unassembled WGS sequence"/>
</dbReference>
<dbReference type="EMBL" id="FNRT01000002">
    <property type="protein sequence ID" value="SEB48298.1"/>
    <property type="molecule type" value="Genomic_DNA"/>
</dbReference>
<protein>
    <submittedName>
        <fullName evidence="1">Uncharacterized protein</fullName>
    </submittedName>
</protein>
<accession>A0A1H4JRD3</accession>
<gene>
    <name evidence="1" type="ORF">SAMN04489844_0243</name>
</gene>
<evidence type="ECO:0000313" key="2">
    <source>
        <dbReference type="Proteomes" id="UP000198742"/>
    </source>
</evidence>
<dbReference type="STRING" id="402596.SAMN04489844_0243"/>
<dbReference type="AlphaFoldDB" id="A0A1H4JRD3"/>
<dbReference type="RefSeq" id="WP_139306424.1">
    <property type="nucleotide sequence ID" value="NZ_FNRT01000002.1"/>
</dbReference>
<proteinExistence type="predicted"/>
<keyword evidence="2" id="KW-1185">Reference proteome</keyword>